<proteinExistence type="predicted"/>
<evidence type="ECO:0000259" key="2">
    <source>
        <dbReference type="PROSITE" id="PS50011"/>
    </source>
</evidence>
<organism evidence="3 4">
    <name type="scientific">Xylaria flabelliformis</name>
    <dbReference type="NCBI Taxonomy" id="2512241"/>
    <lineage>
        <taxon>Eukaryota</taxon>
        <taxon>Fungi</taxon>
        <taxon>Dikarya</taxon>
        <taxon>Ascomycota</taxon>
        <taxon>Pezizomycotina</taxon>
        <taxon>Sordariomycetes</taxon>
        <taxon>Xylariomycetidae</taxon>
        <taxon>Xylariales</taxon>
        <taxon>Xylariaceae</taxon>
        <taxon>Xylaria</taxon>
    </lineage>
</organism>
<accession>A0A553HT50</accession>
<dbReference type="InterPro" id="IPR000719">
    <property type="entry name" value="Prot_kinase_dom"/>
</dbReference>
<dbReference type="OrthoDB" id="1668230at2759"/>
<dbReference type="SUPFAM" id="SSF56112">
    <property type="entry name" value="Protein kinase-like (PK-like)"/>
    <property type="match status" value="1"/>
</dbReference>
<reference evidence="4" key="1">
    <citation type="submission" date="2019-06" db="EMBL/GenBank/DDBJ databases">
        <title>Draft genome sequence of the griseofulvin-producing fungus Xylaria cubensis strain G536.</title>
        <authorList>
            <person name="Mead M.E."/>
            <person name="Raja H.A."/>
            <person name="Steenwyk J.L."/>
            <person name="Knowles S.L."/>
            <person name="Oberlies N.H."/>
            <person name="Rokas A."/>
        </authorList>
    </citation>
    <scope>NUCLEOTIDE SEQUENCE [LARGE SCALE GENOMIC DNA]</scope>
    <source>
        <strain evidence="4">G536</strain>
    </source>
</reference>
<dbReference type="GO" id="GO:0004672">
    <property type="term" value="F:protein kinase activity"/>
    <property type="evidence" value="ECO:0007669"/>
    <property type="project" value="InterPro"/>
</dbReference>
<feature type="region of interest" description="Disordered" evidence="1">
    <location>
        <begin position="1"/>
        <end position="41"/>
    </location>
</feature>
<dbReference type="Proteomes" id="UP000319160">
    <property type="component" value="Unassembled WGS sequence"/>
</dbReference>
<sequence>MALNSQSAQPHGLEEYGSTRSNDENDPVPRTPGNALPPTISDARQVQLDWNRLDLTALMPEDSPFRVLIQPKVDSVSISAYGGKSQSNNWLEVEVGGRSEEAYLTKLFALAATEEHVGCCVTHHDTLFVLYFNVEHADDHLVLRNRSEHSIYATSLNGGKTEKVKNWAPIELTMGEWVISTSHEHLVEVKVLERTRWPISPSLSTKRSAEDIAILPNKTRISPHLGGVREETLEAVFSTNELLKLRRGEKVHIGTGENSYKIKHRAMISDTYLTRISAAEHSKVPGKLVAIKIIKTANSGEDATVRAAEAWMHETKIRSSFGDHFSLAQYFGSDARFHSIYSEYINGKPLMDYRDSNCQFNGNTVRAWRILSDMAAGLSFVHAHNVVHADIKLMNIVFSPVRGAVLIDFSRSFINGTSNENYGAPWYLPPEFLSNPKSLDKTSDMWALGVVMMWVLGRIPMPESTKEWDVWDLHTDEVPQECKVKARVRMSEWLNVVLDAKVMPIEEIDEIQEIVNDLVEKSKNDRTSAAKLEKQIVASNLHPYSD</sequence>
<protein>
    <recommendedName>
        <fullName evidence="2">Protein kinase domain-containing protein</fullName>
    </recommendedName>
</protein>
<dbReference type="AlphaFoldDB" id="A0A553HT50"/>
<name>A0A553HT50_9PEZI</name>
<dbReference type="GO" id="GO:0005524">
    <property type="term" value="F:ATP binding"/>
    <property type="evidence" value="ECO:0007669"/>
    <property type="project" value="InterPro"/>
</dbReference>
<evidence type="ECO:0000313" key="3">
    <source>
        <dbReference type="EMBL" id="TRX91114.1"/>
    </source>
</evidence>
<dbReference type="SMART" id="SM00220">
    <property type="entry name" value="S_TKc"/>
    <property type="match status" value="1"/>
</dbReference>
<evidence type="ECO:0000313" key="4">
    <source>
        <dbReference type="Proteomes" id="UP000319160"/>
    </source>
</evidence>
<keyword evidence="4" id="KW-1185">Reference proteome</keyword>
<dbReference type="STRING" id="2512241.A0A553HT50"/>
<gene>
    <name evidence="3" type="ORF">FHL15_008096</name>
</gene>
<dbReference type="InterPro" id="IPR008271">
    <property type="entry name" value="Ser/Thr_kinase_AS"/>
</dbReference>
<dbReference type="PROSITE" id="PS00108">
    <property type="entry name" value="PROTEIN_KINASE_ST"/>
    <property type="match status" value="1"/>
</dbReference>
<dbReference type="Pfam" id="PF00069">
    <property type="entry name" value="Pkinase"/>
    <property type="match status" value="1"/>
</dbReference>
<dbReference type="Gene3D" id="1.10.510.10">
    <property type="entry name" value="Transferase(Phosphotransferase) domain 1"/>
    <property type="match status" value="1"/>
</dbReference>
<dbReference type="EMBL" id="VFLP01000049">
    <property type="protein sequence ID" value="TRX91114.1"/>
    <property type="molecule type" value="Genomic_DNA"/>
</dbReference>
<comment type="caution">
    <text evidence="3">The sequence shown here is derived from an EMBL/GenBank/DDBJ whole genome shotgun (WGS) entry which is preliminary data.</text>
</comment>
<feature type="domain" description="Protein kinase" evidence="2">
    <location>
        <begin position="245"/>
        <end position="545"/>
    </location>
</feature>
<evidence type="ECO:0000256" key="1">
    <source>
        <dbReference type="SAM" id="MobiDB-lite"/>
    </source>
</evidence>
<dbReference type="PROSITE" id="PS50011">
    <property type="entry name" value="PROTEIN_KINASE_DOM"/>
    <property type="match status" value="1"/>
</dbReference>
<dbReference type="PANTHER" id="PTHR24347">
    <property type="entry name" value="SERINE/THREONINE-PROTEIN KINASE"/>
    <property type="match status" value="1"/>
</dbReference>
<dbReference type="InterPro" id="IPR011009">
    <property type="entry name" value="Kinase-like_dom_sf"/>
</dbReference>